<keyword evidence="2" id="KW-1133">Transmembrane helix</keyword>
<dbReference type="Proteomes" id="UP000643403">
    <property type="component" value="Unassembled WGS sequence"/>
</dbReference>
<keyword evidence="2" id="KW-0812">Transmembrane</keyword>
<evidence type="ECO:0008006" key="5">
    <source>
        <dbReference type="Google" id="ProtNLM"/>
    </source>
</evidence>
<feature type="compositionally biased region" description="Basic and acidic residues" evidence="1">
    <location>
        <begin position="114"/>
        <end position="133"/>
    </location>
</feature>
<feature type="compositionally biased region" description="Low complexity" evidence="1">
    <location>
        <begin position="85"/>
        <end position="101"/>
    </location>
</feature>
<proteinExistence type="predicted"/>
<evidence type="ECO:0000313" key="3">
    <source>
        <dbReference type="EMBL" id="GGZ65276.1"/>
    </source>
</evidence>
<evidence type="ECO:0000256" key="2">
    <source>
        <dbReference type="SAM" id="Phobius"/>
    </source>
</evidence>
<feature type="region of interest" description="Disordered" evidence="1">
    <location>
        <begin position="42"/>
        <end position="73"/>
    </location>
</feature>
<evidence type="ECO:0000256" key="1">
    <source>
        <dbReference type="SAM" id="MobiDB-lite"/>
    </source>
</evidence>
<keyword evidence="2" id="KW-0472">Membrane</keyword>
<name>A0ABQ3C2A4_9GAMM</name>
<keyword evidence="4" id="KW-1185">Reference proteome</keyword>
<feature type="region of interest" description="Disordered" evidence="1">
    <location>
        <begin position="85"/>
        <end position="133"/>
    </location>
</feature>
<dbReference type="EMBL" id="BMXY01000002">
    <property type="protein sequence ID" value="GGZ65276.1"/>
    <property type="molecule type" value="Genomic_DNA"/>
</dbReference>
<dbReference type="InterPro" id="IPR021834">
    <property type="entry name" value="DUF3426"/>
</dbReference>
<reference evidence="4" key="1">
    <citation type="journal article" date="2019" name="Int. J. Syst. Evol. Microbiol.">
        <title>The Global Catalogue of Microorganisms (GCM) 10K type strain sequencing project: providing services to taxonomists for standard genome sequencing and annotation.</title>
        <authorList>
            <consortium name="The Broad Institute Genomics Platform"/>
            <consortium name="The Broad Institute Genome Sequencing Center for Infectious Disease"/>
            <person name="Wu L."/>
            <person name="Ma J."/>
        </authorList>
    </citation>
    <scope>NUCLEOTIDE SEQUENCE [LARGE SCALE GENOMIC DNA]</scope>
    <source>
        <strain evidence="4">KCTC 22558</strain>
    </source>
</reference>
<accession>A0ABQ3C2A4</accession>
<organism evidence="3 4">
    <name type="scientific">Cognatilysobacter xinjiangensis</name>
    <dbReference type="NCBI Taxonomy" id="546892"/>
    <lineage>
        <taxon>Bacteria</taxon>
        <taxon>Pseudomonadati</taxon>
        <taxon>Pseudomonadota</taxon>
        <taxon>Gammaproteobacteria</taxon>
        <taxon>Lysobacterales</taxon>
        <taxon>Lysobacteraceae</taxon>
        <taxon>Cognatilysobacter</taxon>
    </lineage>
</organism>
<protein>
    <recommendedName>
        <fullName evidence="5">DUF3426 domain-containing protein</fullName>
    </recommendedName>
</protein>
<feature type="transmembrane region" description="Helical" evidence="2">
    <location>
        <begin position="141"/>
        <end position="161"/>
    </location>
</feature>
<sequence length="289" mass="31518">MFKPCPNCGFLVALIAGREASQRCPRCGSALLLDGEVLEPADDTPRRRRRDLPRDEAPASPVVEPRIEAERAPVATDAYDASDAAPPVAAMPMSPLSAPSDIDAGPATGIPEPEAQREPRHDGPSFARRRENVSREGGRRWPWALALLLLALLLALQLVLAQRVELARDARWRPVVLRVCTVLGCEVPAWHEPRAYRMLSHTVRPAPGRGGVLHASTTVRNDAHWPQPPPVVVLSLSDVDGRLLGARALAPAEYGRRIDALVPPGESIDIAFDVREPVGRVEAYDFQLQ</sequence>
<evidence type="ECO:0000313" key="4">
    <source>
        <dbReference type="Proteomes" id="UP000643403"/>
    </source>
</evidence>
<dbReference type="Pfam" id="PF11906">
    <property type="entry name" value="DUF3426"/>
    <property type="match status" value="1"/>
</dbReference>
<comment type="caution">
    <text evidence="3">The sequence shown here is derived from an EMBL/GenBank/DDBJ whole genome shotgun (WGS) entry which is preliminary data.</text>
</comment>
<gene>
    <name evidence="3" type="ORF">GCM10008101_18830</name>
</gene>
<dbReference type="RefSeq" id="WP_229790768.1">
    <property type="nucleotide sequence ID" value="NZ_BMXY01000002.1"/>
</dbReference>